<keyword evidence="7" id="KW-1185">Reference proteome</keyword>
<dbReference type="SUPFAM" id="SSF50978">
    <property type="entry name" value="WD40 repeat-like"/>
    <property type="match status" value="1"/>
</dbReference>
<organism evidence="6 7">
    <name type="scientific">Serendipita indica (strain DSM 11827)</name>
    <name type="common">Root endophyte fungus</name>
    <name type="synonym">Piriformospora indica</name>
    <dbReference type="NCBI Taxonomy" id="1109443"/>
    <lineage>
        <taxon>Eukaryota</taxon>
        <taxon>Fungi</taxon>
        <taxon>Dikarya</taxon>
        <taxon>Basidiomycota</taxon>
        <taxon>Agaricomycotina</taxon>
        <taxon>Agaricomycetes</taxon>
        <taxon>Sebacinales</taxon>
        <taxon>Serendipitaceae</taxon>
        <taxon>Serendipita</taxon>
    </lineage>
</organism>
<dbReference type="PANTHER" id="PTHR10039">
    <property type="entry name" value="AMELOGENIN"/>
    <property type="match status" value="1"/>
</dbReference>
<reference evidence="6 7" key="1">
    <citation type="journal article" date="2011" name="PLoS Pathog.">
        <title>Endophytic Life Strategies Decoded by Genome and Transcriptome Analyses of the Mutualistic Root Symbiont Piriformospora indica.</title>
        <authorList>
            <person name="Zuccaro A."/>
            <person name="Lahrmann U."/>
            <person name="Guldener U."/>
            <person name="Langen G."/>
            <person name="Pfiffi S."/>
            <person name="Biedenkopf D."/>
            <person name="Wong P."/>
            <person name="Samans B."/>
            <person name="Grimm C."/>
            <person name="Basiewicz M."/>
            <person name="Murat C."/>
            <person name="Martin F."/>
            <person name="Kogel K.H."/>
        </authorList>
    </citation>
    <scope>NUCLEOTIDE SEQUENCE [LARGE SCALE GENOMIC DNA]</scope>
    <source>
        <strain evidence="6 7">DSM 11827</strain>
    </source>
</reference>
<dbReference type="InterPro" id="IPR020472">
    <property type="entry name" value="WD40_PAC1"/>
</dbReference>
<dbReference type="CDD" id="cd21037">
    <property type="entry name" value="MLKL_NTD"/>
    <property type="match status" value="1"/>
</dbReference>
<dbReference type="OrthoDB" id="2932404at2759"/>
<evidence type="ECO:0000256" key="3">
    <source>
        <dbReference type="PROSITE-ProRule" id="PRU00221"/>
    </source>
</evidence>
<dbReference type="HOGENOM" id="CLU_000288_6_5_1"/>
<evidence type="ECO:0000313" key="7">
    <source>
        <dbReference type="Proteomes" id="UP000007148"/>
    </source>
</evidence>
<dbReference type="Gene3D" id="3.40.50.300">
    <property type="entry name" value="P-loop containing nucleotide triphosphate hydrolases"/>
    <property type="match status" value="1"/>
</dbReference>
<sequence>MDQPSSSSSVRRSSRKRGRLYDGAGQGLDVVANISEASDILSPLKAACRTTKSILDMIQAVDDNQEELNDITQRLEEYLAGIEDQIDSVEKYPPEERAVDDAFSQPLIHYVKLLEDFHNMVANHKHKRSHGLGIFTAVSKVKIDAGVIRKFNRDIEDRHRQFMEQLGIFTALRVQVVDRSIKTIKDGMQATKADMEATRANVETLLTDVEANAILQLPLVPFVASSVHSTCLQGTREAVLRTIYRWAEDDMSRESIFWLCDIAGSGKSTVAMTVSNVWKTEGILGAQFFFSLASSDASTTEKFCSTMARELAQKMPKLARHVAEAVKRNPAIMRSPFHEQLQILVTEPLRHRQERVILVIDAIDECKSGAQRQELLEALAMAVRETINLKLFITSRPDPIVEAVLRPLSIKAELKDRLHDVRHQDTIDDIATYVHQSLNNVLSLDKRQRLVEKANGLFIWASTACRMLNSKTNLRPPESTYNRLISMEQGGVIDDLYSLILKRTDPEHHDTMYQMLALLLAAYEPVTIEDLDDILKHAGVDGSAKALVWILGSVLIEDATTNLIQFRHPTFIEYLRRRSVIPSFDNHTIDIVNAHGQAASWCLKCLNSPTDGLRFNICQLESSFYLNRQIPDLDIRMSRFILGRLRYASSHWSFHVAETDNNWRHRLENALQYIIRIPRVLHWIEILSFTGGVRRAIAGLRAVTRHPGLREQTRIRIDEIWRFLMTFLVPIQESAPHIYISALPFTPSKSILHIEGVKEYRNNLTVTRGLEEKYPGLPRTLQGHEGPIVTIAFSPDGSRIVSGSSDKTIRLWDAATGQPLGEPLRGHTSSVNAIAFSPDGSRIVSGSSDNTIRSWDAATGQPLGEPLLGHTSSVNAIAFLPDGSQFVSGSHDTTIRLWAKVPDSNASETNQDDRESARLDLGGDLEETPLQILVPGFKACSLLQDGWVQASGKRLFWVPLDNRYGLQNPCLFLSIPTASPLRATKLDFTRFCCGSSWTRVRTDASR</sequence>
<dbReference type="PROSITE" id="PS00678">
    <property type="entry name" value="WD_REPEATS_1"/>
    <property type="match status" value="2"/>
</dbReference>
<dbReference type="OMA" id="LRQNICD"/>
<keyword evidence="2" id="KW-0677">Repeat</keyword>
<evidence type="ECO:0000256" key="1">
    <source>
        <dbReference type="ARBA" id="ARBA00022574"/>
    </source>
</evidence>
<dbReference type="CDD" id="cd00200">
    <property type="entry name" value="WD40"/>
    <property type="match status" value="1"/>
</dbReference>
<feature type="repeat" description="WD" evidence="3">
    <location>
        <begin position="867"/>
        <end position="898"/>
    </location>
</feature>
<dbReference type="SUPFAM" id="SSF52540">
    <property type="entry name" value="P-loop containing nucleoside triphosphate hydrolases"/>
    <property type="match status" value="1"/>
</dbReference>
<feature type="repeat" description="WD" evidence="3">
    <location>
        <begin position="824"/>
        <end position="865"/>
    </location>
</feature>
<evidence type="ECO:0000256" key="4">
    <source>
        <dbReference type="SAM" id="MobiDB-lite"/>
    </source>
</evidence>
<dbReference type="SMART" id="SM00320">
    <property type="entry name" value="WD40"/>
    <property type="match status" value="3"/>
</dbReference>
<dbReference type="EMBL" id="CAFZ01000111">
    <property type="protein sequence ID" value="CCA71244.1"/>
    <property type="molecule type" value="Genomic_DNA"/>
</dbReference>
<dbReference type="eggNOG" id="KOG0271">
    <property type="taxonomic scope" value="Eukaryota"/>
</dbReference>
<gene>
    <name evidence="6" type="ORF">PIIN_05182</name>
</gene>
<feature type="compositionally biased region" description="Low complexity" evidence="4">
    <location>
        <begin position="1"/>
        <end position="11"/>
    </location>
</feature>
<comment type="caution">
    <text evidence="6">The sequence shown here is derived from an EMBL/GenBank/DDBJ whole genome shotgun (WGS) entry which is preliminary data.</text>
</comment>
<feature type="domain" description="Nephrocystin 3-like N-terminal" evidence="5">
    <location>
        <begin position="239"/>
        <end position="396"/>
    </location>
</feature>
<dbReference type="AlphaFoldDB" id="G4TIV2"/>
<dbReference type="InterPro" id="IPR036322">
    <property type="entry name" value="WD40_repeat_dom_sf"/>
</dbReference>
<evidence type="ECO:0000313" key="6">
    <source>
        <dbReference type="EMBL" id="CCA71244.1"/>
    </source>
</evidence>
<dbReference type="InterPro" id="IPR059179">
    <property type="entry name" value="MLKL-like_MCAfunc"/>
</dbReference>
<dbReference type="PROSITE" id="PS50082">
    <property type="entry name" value="WD_REPEATS_2"/>
    <property type="match status" value="3"/>
</dbReference>
<dbReference type="Pfam" id="PF24883">
    <property type="entry name" value="NPHP3_N"/>
    <property type="match status" value="1"/>
</dbReference>
<evidence type="ECO:0000256" key="2">
    <source>
        <dbReference type="ARBA" id="ARBA00022737"/>
    </source>
</evidence>
<keyword evidence="1 3" id="KW-0853">WD repeat</keyword>
<dbReference type="STRING" id="1109443.G4TIV2"/>
<dbReference type="InterPro" id="IPR027417">
    <property type="entry name" value="P-loop_NTPase"/>
</dbReference>
<proteinExistence type="predicted"/>
<dbReference type="InterPro" id="IPR015943">
    <property type="entry name" value="WD40/YVTN_repeat-like_dom_sf"/>
</dbReference>
<evidence type="ECO:0000259" key="5">
    <source>
        <dbReference type="Pfam" id="PF24883"/>
    </source>
</evidence>
<feature type="repeat" description="WD" evidence="3">
    <location>
        <begin position="781"/>
        <end position="822"/>
    </location>
</feature>
<dbReference type="Pfam" id="PF00400">
    <property type="entry name" value="WD40"/>
    <property type="match status" value="3"/>
</dbReference>
<protein>
    <recommendedName>
        <fullName evidence="5">Nephrocystin 3-like N-terminal domain-containing protein</fullName>
    </recommendedName>
</protein>
<dbReference type="InParanoid" id="G4TIV2"/>
<dbReference type="Gene3D" id="2.130.10.10">
    <property type="entry name" value="YVTN repeat-like/Quinoprotein amine dehydrogenase"/>
    <property type="match status" value="1"/>
</dbReference>
<feature type="region of interest" description="Disordered" evidence="4">
    <location>
        <begin position="1"/>
        <end position="20"/>
    </location>
</feature>
<dbReference type="InterPro" id="IPR056884">
    <property type="entry name" value="NPHP3-like_N"/>
</dbReference>
<accession>G4TIV2</accession>
<dbReference type="Proteomes" id="UP000007148">
    <property type="component" value="Unassembled WGS sequence"/>
</dbReference>
<name>G4TIV2_SERID</name>
<dbReference type="PRINTS" id="PR00320">
    <property type="entry name" value="GPROTEINBRPT"/>
</dbReference>
<dbReference type="InterPro" id="IPR019775">
    <property type="entry name" value="WD40_repeat_CS"/>
</dbReference>
<dbReference type="InterPro" id="IPR001680">
    <property type="entry name" value="WD40_rpt"/>
</dbReference>
<dbReference type="PROSITE" id="PS50294">
    <property type="entry name" value="WD_REPEATS_REGION"/>
    <property type="match status" value="3"/>
</dbReference>